<comment type="caution">
    <text evidence="1">The sequence shown here is derived from an EMBL/GenBank/DDBJ whole genome shotgun (WGS) entry which is preliminary data.</text>
</comment>
<proteinExistence type="predicted"/>
<evidence type="ECO:0000313" key="2">
    <source>
        <dbReference type="Proteomes" id="UP001157502"/>
    </source>
</evidence>
<organism evidence="1 2">
    <name type="scientific">Dallia pectoralis</name>
    <name type="common">Alaska blackfish</name>
    <dbReference type="NCBI Taxonomy" id="75939"/>
    <lineage>
        <taxon>Eukaryota</taxon>
        <taxon>Metazoa</taxon>
        <taxon>Chordata</taxon>
        <taxon>Craniata</taxon>
        <taxon>Vertebrata</taxon>
        <taxon>Euteleostomi</taxon>
        <taxon>Actinopterygii</taxon>
        <taxon>Neopterygii</taxon>
        <taxon>Teleostei</taxon>
        <taxon>Protacanthopterygii</taxon>
        <taxon>Esociformes</taxon>
        <taxon>Umbridae</taxon>
        <taxon>Dallia</taxon>
    </lineage>
</organism>
<gene>
    <name evidence="1" type="ORF">DPEC_G00150570</name>
</gene>
<name>A0ACC2GJ34_DALPE</name>
<dbReference type="EMBL" id="CM055739">
    <property type="protein sequence ID" value="KAJ8003654.1"/>
    <property type="molecule type" value="Genomic_DNA"/>
</dbReference>
<keyword evidence="2" id="KW-1185">Reference proteome</keyword>
<evidence type="ECO:0000313" key="1">
    <source>
        <dbReference type="EMBL" id="KAJ8003654.1"/>
    </source>
</evidence>
<dbReference type="Proteomes" id="UP001157502">
    <property type="component" value="Chromosome 12"/>
</dbReference>
<accession>A0ACC2GJ34</accession>
<reference evidence="1" key="1">
    <citation type="submission" date="2021-05" db="EMBL/GenBank/DDBJ databases">
        <authorList>
            <person name="Pan Q."/>
            <person name="Jouanno E."/>
            <person name="Zahm M."/>
            <person name="Klopp C."/>
            <person name="Cabau C."/>
            <person name="Louis A."/>
            <person name="Berthelot C."/>
            <person name="Parey E."/>
            <person name="Roest Crollius H."/>
            <person name="Montfort J."/>
            <person name="Robinson-Rechavi M."/>
            <person name="Bouchez O."/>
            <person name="Lampietro C."/>
            <person name="Lopez Roques C."/>
            <person name="Donnadieu C."/>
            <person name="Postlethwait J."/>
            <person name="Bobe J."/>
            <person name="Dillon D."/>
            <person name="Chandos A."/>
            <person name="von Hippel F."/>
            <person name="Guiguen Y."/>
        </authorList>
    </citation>
    <scope>NUCLEOTIDE SEQUENCE</scope>
    <source>
        <strain evidence="1">YG-Jan2019</strain>
    </source>
</reference>
<protein>
    <submittedName>
        <fullName evidence="1">Uncharacterized protein</fullName>
    </submittedName>
</protein>
<sequence length="128" mass="13600">MGRRSRLPPECECADPEPCGSSWIGSSTVKSRPREGEGVAASLWEARRPTLGSEDGHVAKPAPWGDIPSHHVACTFSTGGSAVPSDHPDIPAKSTGLVGVAQQPCLALWERPVCLFTVRRHMPVAPLV</sequence>